<dbReference type="OMA" id="GMEWIVQ"/>
<dbReference type="GO" id="GO:0046872">
    <property type="term" value="F:metal ion binding"/>
    <property type="evidence" value="ECO:0007669"/>
    <property type="project" value="UniProtKB-KW"/>
</dbReference>
<reference evidence="7 8" key="3">
    <citation type="journal article" date="2016" name="Sci. Rep.">
        <title>Genome-wide diversity and gene expression profiling of Babesia microti isolates identify polymorphic genes that mediate host-pathogen interactions.</title>
        <authorList>
            <person name="Silva J.C."/>
            <person name="Cornillot E."/>
            <person name="McCracken C."/>
            <person name="Usmani-Brown S."/>
            <person name="Dwivedi A."/>
            <person name="Ifeonu O.O."/>
            <person name="Crabtree J."/>
            <person name="Gotia H.T."/>
            <person name="Virji A.Z."/>
            <person name="Reynes C."/>
            <person name="Colinge J."/>
            <person name="Kumar V."/>
            <person name="Lawres L."/>
            <person name="Pazzi J.E."/>
            <person name="Pablo J.V."/>
            <person name="Hung C."/>
            <person name="Brancato J."/>
            <person name="Kumari P."/>
            <person name="Orvis J."/>
            <person name="Tretina K."/>
            <person name="Chibucos M."/>
            <person name="Ott S."/>
            <person name="Sadzewicz L."/>
            <person name="Sengamalay N."/>
            <person name="Shetty A.C."/>
            <person name="Su Q."/>
            <person name="Tallon L."/>
            <person name="Fraser C.M."/>
            <person name="Frutos R."/>
            <person name="Molina D.M."/>
            <person name="Krause P.J."/>
            <person name="Ben Mamoun C."/>
        </authorList>
    </citation>
    <scope>NUCLEOTIDE SEQUENCE [LARGE SCALE GENOMIC DNA]</scope>
    <source>
        <strain evidence="7 8">RI</strain>
    </source>
</reference>
<feature type="binding site" evidence="5">
    <location>
        <position position="47"/>
    </location>
    <ligand>
        <name>Mg(2+)</name>
        <dbReference type="ChEBI" id="CHEBI:18420"/>
    </ligand>
</feature>
<dbReference type="GO" id="GO:0005525">
    <property type="term" value="F:GTP binding"/>
    <property type="evidence" value="ECO:0007669"/>
    <property type="project" value="UniProtKB-KW"/>
</dbReference>
<accession>I7J6H3</accession>
<dbReference type="InterPro" id="IPR044612">
    <property type="entry name" value="ARL2/3"/>
</dbReference>
<dbReference type="OrthoDB" id="2011769at2759"/>
<dbReference type="GO" id="GO:0003924">
    <property type="term" value="F:GTPase activity"/>
    <property type="evidence" value="ECO:0007669"/>
    <property type="project" value="InterPro"/>
</dbReference>
<evidence type="ECO:0000313" key="8">
    <source>
        <dbReference type="Proteomes" id="UP000002899"/>
    </source>
</evidence>
<dbReference type="InterPro" id="IPR027417">
    <property type="entry name" value="P-loop_NTPase"/>
</dbReference>
<keyword evidence="8" id="KW-1185">Reference proteome</keyword>
<dbReference type="NCBIfam" id="TIGR00231">
    <property type="entry name" value="small_GTP"/>
    <property type="match status" value="1"/>
</dbReference>
<dbReference type="Gene3D" id="3.40.50.300">
    <property type="entry name" value="P-loop containing nucleotide triphosphate hydrolases"/>
    <property type="match status" value="1"/>
</dbReference>
<evidence type="ECO:0000256" key="5">
    <source>
        <dbReference type="PIRSR" id="PIRSR606689-2"/>
    </source>
</evidence>
<keyword evidence="5" id="KW-0460">Magnesium</keyword>
<sequence length="186" mass="21069">MGLLKIIKKAKEKHSEIRIVIVGLDNAGKSSLVTRLLDKPLDQVAPTLGFKIYTYPYKNYNLNIWDIGGQKSIRSFWKNYFHDTDGLIWVVDSADRQRINDCKVEFQKLLCNEHLTETPVLVLANKQDIPGAMTADDISKAIGIDKLSHRYKILPTSALDTAIDSTRVYNLADCISFLLETNKNKT</sequence>
<organism evidence="7 8">
    <name type="scientific">Babesia microti (strain RI)</name>
    <dbReference type="NCBI Taxonomy" id="1133968"/>
    <lineage>
        <taxon>Eukaryota</taxon>
        <taxon>Sar</taxon>
        <taxon>Alveolata</taxon>
        <taxon>Apicomplexa</taxon>
        <taxon>Aconoidasida</taxon>
        <taxon>Piroplasmida</taxon>
        <taxon>Babesiidae</taxon>
        <taxon>Babesia</taxon>
    </lineage>
</organism>
<keyword evidence="5" id="KW-0479">Metal-binding</keyword>
<proteinExistence type="inferred from homology"/>
<keyword evidence="2 4" id="KW-0547">Nucleotide-binding</keyword>
<dbReference type="EMBL" id="FO082872">
    <property type="protein sequence ID" value="CCF73787.1"/>
    <property type="molecule type" value="Genomic_DNA"/>
</dbReference>
<dbReference type="FunFam" id="3.40.50.300:FF:001166">
    <property type="entry name" value="ADP-ribosylation factor D"/>
    <property type="match status" value="1"/>
</dbReference>
<dbReference type="SMART" id="SM00175">
    <property type="entry name" value="RAB"/>
    <property type="match status" value="1"/>
</dbReference>
<gene>
    <name evidence="7" type="ORF">BMR1_02g03170</name>
</gene>
<comment type="similarity">
    <text evidence="1 6">Belongs to the small GTPase superfamily. Arf family.</text>
</comment>
<dbReference type="PROSITE" id="PS51417">
    <property type="entry name" value="ARF"/>
    <property type="match status" value="1"/>
</dbReference>
<dbReference type="InterPro" id="IPR006689">
    <property type="entry name" value="Small_GTPase_ARF/SAR"/>
</dbReference>
<dbReference type="SMART" id="SM00177">
    <property type="entry name" value="ARF"/>
    <property type="match status" value="1"/>
</dbReference>
<feature type="binding site" evidence="4">
    <location>
        <position position="69"/>
    </location>
    <ligand>
        <name>GTP</name>
        <dbReference type="ChEBI" id="CHEBI:37565"/>
    </ligand>
</feature>
<dbReference type="SMART" id="SM00173">
    <property type="entry name" value="RAS"/>
    <property type="match status" value="1"/>
</dbReference>
<reference evidence="7 8" key="2">
    <citation type="journal article" date="2013" name="PLoS ONE">
        <title>Whole genome mapping and re-organization of the nuclear and mitochondrial genomes of Babesia microti isolates.</title>
        <authorList>
            <person name="Cornillot E."/>
            <person name="Dassouli A."/>
            <person name="Garg A."/>
            <person name="Pachikara N."/>
            <person name="Randazzo S."/>
            <person name="Depoix D."/>
            <person name="Carcy B."/>
            <person name="Delbecq S."/>
            <person name="Frutos R."/>
            <person name="Silva J.C."/>
            <person name="Sutton R."/>
            <person name="Krause P.J."/>
            <person name="Mamoun C.B."/>
        </authorList>
    </citation>
    <scope>NUCLEOTIDE SEQUENCE [LARGE SCALE GENOMIC DNA]</scope>
    <source>
        <strain evidence="7 8">RI</strain>
    </source>
</reference>
<evidence type="ECO:0000313" key="7">
    <source>
        <dbReference type="EMBL" id="CCF73787.1"/>
    </source>
</evidence>
<evidence type="ECO:0000256" key="4">
    <source>
        <dbReference type="PIRSR" id="PIRSR606689-1"/>
    </source>
</evidence>
<dbReference type="RefSeq" id="XP_012648396.1">
    <property type="nucleotide sequence ID" value="XM_012792942.1"/>
</dbReference>
<evidence type="ECO:0000256" key="3">
    <source>
        <dbReference type="ARBA" id="ARBA00023134"/>
    </source>
</evidence>
<dbReference type="AlphaFoldDB" id="I7J6H3"/>
<dbReference type="GeneID" id="24424416"/>
<dbReference type="Proteomes" id="UP000002899">
    <property type="component" value="Chromosome II"/>
</dbReference>
<dbReference type="Pfam" id="PF00025">
    <property type="entry name" value="Arf"/>
    <property type="match status" value="1"/>
</dbReference>
<keyword evidence="3 4" id="KW-0342">GTP-binding</keyword>
<feature type="binding site" evidence="5">
    <location>
        <position position="30"/>
    </location>
    <ligand>
        <name>Mg(2+)</name>
        <dbReference type="ChEBI" id="CHEBI:18420"/>
    </ligand>
</feature>
<dbReference type="KEGG" id="bmic:BMR1_02g03170"/>
<evidence type="ECO:0000256" key="1">
    <source>
        <dbReference type="ARBA" id="ARBA00010290"/>
    </source>
</evidence>
<name>I7J6H3_BABMR</name>
<evidence type="ECO:0000256" key="2">
    <source>
        <dbReference type="ARBA" id="ARBA00022741"/>
    </source>
</evidence>
<feature type="binding site" evidence="4">
    <location>
        <begin position="125"/>
        <end position="128"/>
    </location>
    <ligand>
        <name>GTP</name>
        <dbReference type="ChEBI" id="CHEBI:37565"/>
    </ligand>
</feature>
<dbReference type="PRINTS" id="PR00328">
    <property type="entry name" value="SAR1GTPBP"/>
</dbReference>
<dbReference type="SMART" id="SM00178">
    <property type="entry name" value="SAR"/>
    <property type="match status" value="1"/>
</dbReference>
<dbReference type="SUPFAM" id="SSF52540">
    <property type="entry name" value="P-loop containing nucleoside triphosphate hydrolases"/>
    <property type="match status" value="1"/>
</dbReference>
<evidence type="ECO:0000256" key="6">
    <source>
        <dbReference type="RuleBase" id="RU003925"/>
    </source>
</evidence>
<protein>
    <submittedName>
        <fullName evidence="7">ADP-ribosylation factor family</fullName>
    </submittedName>
</protein>
<dbReference type="InterPro" id="IPR005225">
    <property type="entry name" value="Small_GTP-bd"/>
</dbReference>
<dbReference type="VEuPathDB" id="PiroplasmaDB:BMR1_02g03170"/>
<dbReference type="PANTHER" id="PTHR45697">
    <property type="entry name" value="ADP-RIBOSYLATION FACTOR-LIKE PROTEIN 2-RELATED"/>
    <property type="match status" value="1"/>
</dbReference>
<feature type="binding site" evidence="4">
    <location>
        <begin position="23"/>
        <end position="30"/>
    </location>
    <ligand>
        <name>GTP</name>
        <dbReference type="ChEBI" id="CHEBI:37565"/>
    </ligand>
</feature>
<reference evidence="7 8" key="1">
    <citation type="journal article" date="2012" name="Nucleic Acids Res.">
        <title>Sequencing of the smallest Apicomplexan genome from the human pathogen Babesia microti.</title>
        <authorList>
            <person name="Cornillot E."/>
            <person name="Hadj-Kaddour K."/>
            <person name="Dassouli A."/>
            <person name="Noel B."/>
            <person name="Ranwez V."/>
            <person name="Vacherie B."/>
            <person name="Augagneur Y."/>
            <person name="Bres V."/>
            <person name="Duclos A."/>
            <person name="Randazzo S."/>
            <person name="Carcy B."/>
            <person name="Debierre-Grockiego F."/>
            <person name="Delbecq S."/>
            <person name="Moubri-Menage K."/>
            <person name="Shams-Eldin H."/>
            <person name="Usmani-Brown S."/>
            <person name="Bringaud F."/>
            <person name="Wincker P."/>
            <person name="Vivares C.P."/>
            <person name="Schwarz R.T."/>
            <person name="Schetters T.P."/>
            <person name="Krause P.J."/>
            <person name="Gorenflot A."/>
            <person name="Berry V."/>
            <person name="Barbe V."/>
            <person name="Ben Mamoun C."/>
        </authorList>
    </citation>
    <scope>NUCLEOTIDE SEQUENCE [LARGE SCALE GENOMIC DNA]</scope>
    <source>
        <strain evidence="7 8">RI</strain>
    </source>
</reference>